<dbReference type="AlphaFoldDB" id="A0A1Y2HEB4"/>
<name>A0A1Y2HEB4_9FUNG</name>
<evidence type="ECO:0000313" key="2">
    <source>
        <dbReference type="EMBL" id="ORZ32033.1"/>
    </source>
</evidence>
<dbReference type="EMBL" id="MCFL01000052">
    <property type="protein sequence ID" value="ORZ32033.1"/>
    <property type="molecule type" value="Genomic_DNA"/>
</dbReference>
<comment type="caution">
    <text evidence="2">The sequence shown here is derived from an EMBL/GenBank/DDBJ whole genome shotgun (WGS) entry which is preliminary data.</text>
</comment>
<gene>
    <name evidence="2" type="ORF">BCR44DRAFT_1441256</name>
</gene>
<reference evidence="2 3" key="1">
    <citation type="submission" date="2016-07" db="EMBL/GenBank/DDBJ databases">
        <title>Pervasive Adenine N6-methylation of Active Genes in Fungi.</title>
        <authorList>
            <consortium name="DOE Joint Genome Institute"/>
            <person name="Mondo S.J."/>
            <person name="Dannebaum R.O."/>
            <person name="Kuo R.C."/>
            <person name="Labutti K."/>
            <person name="Haridas S."/>
            <person name="Kuo A."/>
            <person name="Salamov A."/>
            <person name="Ahrendt S.R."/>
            <person name="Lipzen A."/>
            <person name="Sullivan W."/>
            <person name="Andreopoulos W.B."/>
            <person name="Clum A."/>
            <person name="Lindquist E."/>
            <person name="Daum C."/>
            <person name="Ramamoorthy G.K."/>
            <person name="Gryganskyi A."/>
            <person name="Culley D."/>
            <person name="Magnuson J.K."/>
            <person name="James T.Y."/>
            <person name="O'Malley M.A."/>
            <person name="Stajich J.E."/>
            <person name="Spatafora J.W."/>
            <person name="Visel A."/>
            <person name="Grigoriev I.V."/>
        </authorList>
    </citation>
    <scope>NUCLEOTIDE SEQUENCE [LARGE SCALE GENOMIC DNA]</scope>
    <source>
        <strain evidence="2 3">PL171</strain>
    </source>
</reference>
<sequence length="65" mass="7471">MHWTIHESSRLCPQYTLRPLISPGMRLAANPRYLYSRPLAIRGRPNQTKSSDPGHTHACDTLFDH</sequence>
<organism evidence="2 3">
    <name type="scientific">Catenaria anguillulae PL171</name>
    <dbReference type="NCBI Taxonomy" id="765915"/>
    <lineage>
        <taxon>Eukaryota</taxon>
        <taxon>Fungi</taxon>
        <taxon>Fungi incertae sedis</taxon>
        <taxon>Blastocladiomycota</taxon>
        <taxon>Blastocladiomycetes</taxon>
        <taxon>Blastocladiales</taxon>
        <taxon>Catenariaceae</taxon>
        <taxon>Catenaria</taxon>
    </lineage>
</organism>
<evidence type="ECO:0000313" key="3">
    <source>
        <dbReference type="Proteomes" id="UP000193411"/>
    </source>
</evidence>
<protein>
    <submittedName>
        <fullName evidence="2">Uncharacterized protein</fullName>
    </submittedName>
</protein>
<evidence type="ECO:0000256" key="1">
    <source>
        <dbReference type="SAM" id="MobiDB-lite"/>
    </source>
</evidence>
<feature type="compositionally biased region" description="Basic and acidic residues" evidence="1">
    <location>
        <begin position="52"/>
        <end position="65"/>
    </location>
</feature>
<accession>A0A1Y2HEB4</accession>
<keyword evidence="3" id="KW-1185">Reference proteome</keyword>
<feature type="region of interest" description="Disordered" evidence="1">
    <location>
        <begin position="42"/>
        <end position="65"/>
    </location>
</feature>
<dbReference type="Proteomes" id="UP000193411">
    <property type="component" value="Unassembled WGS sequence"/>
</dbReference>
<proteinExistence type="predicted"/>